<accession>A0A0F9PCS4</accession>
<dbReference type="EMBL" id="LAZR01006571">
    <property type="protein sequence ID" value="KKM91177.1"/>
    <property type="molecule type" value="Genomic_DNA"/>
</dbReference>
<evidence type="ECO:0000313" key="1">
    <source>
        <dbReference type="EMBL" id="KKM91177.1"/>
    </source>
</evidence>
<dbReference type="AlphaFoldDB" id="A0A0F9PCS4"/>
<protein>
    <submittedName>
        <fullName evidence="1">Uncharacterized protein</fullName>
    </submittedName>
</protein>
<gene>
    <name evidence="1" type="ORF">LCGC14_1231250</name>
</gene>
<sequence>MGLDPKTLEQIQGISSLVVKHGIPTVVALVNAMGSNPNPTVEDIEALGENVLKDPESFFKDKPEGGGA</sequence>
<reference evidence="1" key="1">
    <citation type="journal article" date="2015" name="Nature">
        <title>Complex archaea that bridge the gap between prokaryotes and eukaryotes.</title>
        <authorList>
            <person name="Spang A."/>
            <person name="Saw J.H."/>
            <person name="Jorgensen S.L."/>
            <person name="Zaremba-Niedzwiedzka K."/>
            <person name="Martijn J."/>
            <person name="Lind A.E."/>
            <person name="van Eijk R."/>
            <person name="Schleper C."/>
            <person name="Guy L."/>
            <person name="Ettema T.J."/>
        </authorList>
    </citation>
    <scope>NUCLEOTIDE SEQUENCE</scope>
</reference>
<comment type="caution">
    <text evidence="1">The sequence shown here is derived from an EMBL/GenBank/DDBJ whole genome shotgun (WGS) entry which is preliminary data.</text>
</comment>
<organism evidence="1">
    <name type="scientific">marine sediment metagenome</name>
    <dbReference type="NCBI Taxonomy" id="412755"/>
    <lineage>
        <taxon>unclassified sequences</taxon>
        <taxon>metagenomes</taxon>
        <taxon>ecological metagenomes</taxon>
    </lineage>
</organism>
<name>A0A0F9PCS4_9ZZZZ</name>
<proteinExistence type="predicted"/>